<dbReference type="SUPFAM" id="SSF49584">
    <property type="entry name" value="Periplasmic chaperone C-domain"/>
    <property type="match status" value="1"/>
</dbReference>
<name>A0ABS4P3Z8_9GAMM</name>
<dbReference type="InterPro" id="IPR008962">
    <property type="entry name" value="PapD-like_sf"/>
</dbReference>
<protein>
    <submittedName>
        <fullName evidence="10">Fimbrial chaperone protein</fullName>
    </submittedName>
</protein>
<evidence type="ECO:0000313" key="10">
    <source>
        <dbReference type="EMBL" id="MBP2167372.1"/>
    </source>
</evidence>
<reference evidence="10 11" key="1">
    <citation type="submission" date="2021-03" db="EMBL/GenBank/DDBJ databases">
        <authorList>
            <person name="D'Agostino P."/>
            <person name="Huntemann M."/>
            <person name="Clum A."/>
            <person name="Spunde A."/>
            <person name="Palaniappan K."/>
            <person name="Ritter S."/>
            <person name="Mikhailova N."/>
            <person name="Chen I.-M."/>
            <person name="Stamatis D."/>
            <person name="Reddy T."/>
            <person name="O'Malley R."/>
            <person name="Daum C."/>
            <person name="Shapiro N."/>
            <person name="Ivanova N."/>
            <person name="Kyrpides N."/>
            <person name="Woyke T."/>
        </authorList>
    </citation>
    <scope>NUCLEOTIDE SEQUENCE [LARGE SCALE GENOMIC DNA]</scope>
    <source>
        <strain evidence="10 11">WS4403</strain>
    </source>
</reference>
<evidence type="ECO:0000256" key="6">
    <source>
        <dbReference type="ARBA" id="ARBA00023186"/>
    </source>
</evidence>
<dbReference type="InterPro" id="IPR036316">
    <property type="entry name" value="Pili_assmbl_chap_C_dom_sf"/>
</dbReference>
<dbReference type="PANTHER" id="PTHR30251:SF11">
    <property type="entry name" value="CHAPERONE PROTEIN FIMC-RELATED"/>
    <property type="match status" value="1"/>
</dbReference>
<reference evidence="11" key="2">
    <citation type="submission" date="2023-07" db="EMBL/GenBank/DDBJ databases">
        <title>Genome mining of underrepresented organisms for secondary metabolites.</title>
        <authorList>
            <person name="D'Agostino P.M."/>
        </authorList>
    </citation>
    <scope>NUCLEOTIDE SEQUENCE [LARGE SCALE GENOMIC DNA]</scope>
    <source>
        <strain evidence="11">WS4403</strain>
    </source>
</reference>
<evidence type="ECO:0000259" key="8">
    <source>
        <dbReference type="Pfam" id="PF00345"/>
    </source>
</evidence>
<keyword evidence="11" id="KW-1185">Reference proteome</keyword>
<evidence type="ECO:0000256" key="3">
    <source>
        <dbReference type="ARBA" id="ARBA00022558"/>
    </source>
</evidence>
<dbReference type="SUPFAM" id="SSF49354">
    <property type="entry name" value="PapD-like"/>
    <property type="match status" value="1"/>
</dbReference>
<dbReference type="PRINTS" id="PR00969">
    <property type="entry name" value="CHAPERONPILI"/>
</dbReference>
<accession>A0ABS4P3Z8</accession>
<dbReference type="InterPro" id="IPR016147">
    <property type="entry name" value="Pili_assmbl_chaperone_N"/>
</dbReference>
<feature type="domain" description="Pili assembly chaperone N-terminal" evidence="8">
    <location>
        <begin position="30"/>
        <end position="149"/>
    </location>
</feature>
<organism evidence="10 11">
    <name type="scientific">Winslowiella toletana</name>
    <dbReference type="NCBI Taxonomy" id="92490"/>
    <lineage>
        <taxon>Bacteria</taxon>
        <taxon>Pseudomonadati</taxon>
        <taxon>Pseudomonadota</taxon>
        <taxon>Gammaproteobacteria</taxon>
        <taxon>Enterobacterales</taxon>
        <taxon>Erwiniaceae</taxon>
        <taxon>Winslowiella</taxon>
    </lineage>
</organism>
<feature type="chain" id="PRO_5046505724" evidence="7">
    <location>
        <begin position="28"/>
        <end position="234"/>
    </location>
</feature>
<sequence length="234" mass="25468">MTITFNKKVLIALGIAASYITAFSSLAEGGISVQGTRIVYPLHAKQENITVSNTSATDSFLVQSWTEDAIGKKSKDFVVTPPLYLSGPKNENILRLMQLNGNLPQDRESLYYFIVKAIPSVDEASGANKSVLQIATASRIKLFVRPAGLAPEADKAPGYLRFQHEGNQLNIDNPTPYYITLTRIVYEGKGLKDIMVAPKSHALMLLPPGSARSITFSTISDHGAVTKAETKEIK</sequence>
<dbReference type="Pfam" id="PF00345">
    <property type="entry name" value="PapD_N"/>
    <property type="match status" value="1"/>
</dbReference>
<dbReference type="PANTHER" id="PTHR30251">
    <property type="entry name" value="PILUS ASSEMBLY CHAPERONE"/>
    <property type="match status" value="1"/>
</dbReference>
<evidence type="ECO:0000256" key="2">
    <source>
        <dbReference type="ARBA" id="ARBA00007399"/>
    </source>
</evidence>
<feature type="domain" description="Pili assembly chaperone C-terminal" evidence="9">
    <location>
        <begin position="171"/>
        <end position="226"/>
    </location>
</feature>
<keyword evidence="6" id="KW-0143">Chaperone</keyword>
<evidence type="ECO:0000313" key="11">
    <source>
        <dbReference type="Proteomes" id="UP001195624"/>
    </source>
</evidence>
<dbReference type="InterPro" id="IPR050643">
    <property type="entry name" value="Periplasmic_pilus_chap"/>
</dbReference>
<dbReference type="Gene3D" id="2.60.40.10">
    <property type="entry name" value="Immunoglobulins"/>
    <property type="match status" value="2"/>
</dbReference>
<evidence type="ECO:0000256" key="4">
    <source>
        <dbReference type="ARBA" id="ARBA00022729"/>
    </source>
</evidence>
<dbReference type="InterPro" id="IPR016148">
    <property type="entry name" value="Pili_assmbl_chaperone_C"/>
</dbReference>
<evidence type="ECO:0000256" key="1">
    <source>
        <dbReference type="ARBA" id="ARBA00004418"/>
    </source>
</evidence>
<feature type="signal peptide" evidence="7">
    <location>
        <begin position="1"/>
        <end position="27"/>
    </location>
</feature>
<dbReference type="InterPro" id="IPR001829">
    <property type="entry name" value="Pili_assmbl_chaperone_bac"/>
</dbReference>
<dbReference type="Pfam" id="PF02753">
    <property type="entry name" value="PapD_C"/>
    <property type="match status" value="1"/>
</dbReference>
<gene>
    <name evidence="10" type="ORF">J2125_000564</name>
</gene>
<comment type="similarity">
    <text evidence="2">Belongs to the periplasmic pilus chaperone family.</text>
</comment>
<comment type="subcellular location">
    <subcellularLocation>
        <location evidence="1">Periplasm</location>
    </subcellularLocation>
</comment>
<evidence type="ECO:0000259" key="9">
    <source>
        <dbReference type="Pfam" id="PF02753"/>
    </source>
</evidence>
<comment type="caution">
    <text evidence="10">The sequence shown here is derived from an EMBL/GenBank/DDBJ whole genome shotgun (WGS) entry which is preliminary data.</text>
</comment>
<keyword evidence="5" id="KW-0574">Periplasm</keyword>
<dbReference type="Proteomes" id="UP001195624">
    <property type="component" value="Unassembled WGS sequence"/>
</dbReference>
<keyword evidence="3" id="KW-1029">Fimbrium biogenesis</keyword>
<dbReference type="EMBL" id="JAGGMQ010000001">
    <property type="protein sequence ID" value="MBP2167372.1"/>
    <property type="molecule type" value="Genomic_DNA"/>
</dbReference>
<dbReference type="InterPro" id="IPR013783">
    <property type="entry name" value="Ig-like_fold"/>
</dbReference>
<evidence type="ECO:0000256" key="5">
    <source>
        <dbReference type="ARBA" id="ARBA00022764"/>
    </source>
</evidence>
<proteinExistence type="inferred from homology"/>
<evidence type="ECO:0000256" key="7">
    <source>
        <dbReference type="SAM" id="SignalP"/>
    </source>
</evidence>
<keyword evidence="4 7" id="KW-0732">Signal</keyword>
<dbReference type="RefSeq" id="WP_017800125.1">
    <property type="nucleotide sequence ID" value="NZ_JAGGMQ010000001.1"/>
</dbReference>